<dbReference type="InterPro" id="IPR000719">
    <property type="entry name" value="Prot_kinase_dom"/>
</dbReference>
<protein>
    <recommendedName>
        <fullName evidence="3">Protein kinase domain-containing protein</fullName>
    </recommendedName>
</protein>
<feature type="compositionally biased region" description="Basic residues" evidence="2">
    <location>
        <begin position="214"/>
        <end position="238"/>
    </location>
</feature>
<dbReference type="EMBL" id="KE504127">
    <property type="protein sequence ID" value="EPT04402.1"/>
    <property type="molecule type" value="Genomic_DNA"/>
</dbReference>
<dbReference type="STRING" id="743788.S8EH02"/>
<organism evidence="4 5">
    <name type="scientific">Fomitopsis schrenkii</name>
    <name type="common">Brown rot fungus</name>
    <dbReference type="NCBI Taxonomy" id="2126942"/>
    <lineage>
        <taxon>Eukaryota</taxon>
        <taxon>Fungi</taxon>
        <taxon>Dikarya</taxon>
        <taxon>Basidiomycota</taxon>
        <taxon>Agaricomycotina</taxon>
        <taxon>Agaricomycetes</taxon>
        <taxon>Polyporales</taxon>
        <taxon>Fomitopsis</taxon>
    </lineage>
</organism>
<evidence type="ECO:0000313" key="5">
    <source>
        <dbReference type="Proteomes" id="UP000015241"/>
    </source>
</evidence>
<dbReference type="Pfam" id="PF00069">
    <property type="entry name" value="Pkinase"/>
    <property type="match status" value="2"/>
</dbReference>
<dbReference type="Gene3D" id="1.10.510.10">
    <property type="entry name" value="Transferase(Phosphotransferase) domain 1"/>
    <property type="match status" value="1"/>
</dbReference>
<sequence length="659" mass="71127">MPSMSPAAEQVTKKFIGAVEDEWRLYSNDPKDYDIGDPIGFGASSTVYAAQFHPPDAPNPIPCGMKVLDLDRLQPSALRLLQRETQLMSLSKHPNVLRVRGTWMQGHKLYIAMRLMNAGSVVDVMRYGWPGGMEEEVVKCILKQALEGLNYLHTNGLMHRDIKPANLLIDDDGTVLLGDLGVAAFLWDAEDTPPAPVFPTVQIHKRSPTSPRVPHPHHSHAHGHPHHHHHHPHHHLHNLHPTPSAPRLTKRKSFVGTPCYMAPEVINGKAYDASADIWSFGITALALTQGRAPRSLVSTKTALLQTVRDAAPQLDRHDGVHTYSRALQEVVARCLEKDPSKRPTAADLLAMPIFKSAKKKSFLVGTILQGLPPLTSRMERQRMPSEMTRATMESWDFDASVTSPPLVSPSVSVYSRRAVPFDLADAEKEAGYDADDNAEVVERDSERRTSAELYAMRVRGRPGRPHLSRSGSWADADIHSTTHSVIAAPIVEVEIPTGGPSPSPHGSPPSGESSESEDEQPDPIKATLAVPMPTLSSSPSASSCTSDTSDAATTRRERPNLPPIATAKRQSSFAPASPGLWRRLTARIDKGVDSPQNTRRGSFGGSGSGSEEGGGVGIMRRKTMAMLGRSGAPVLPSSAGGDGGAGERASDCTGRGGAC</sequence>
<dbReference type="OrthoDB" id="248923at2759"/>
<feature type="compositionally biased region" description="Gly residues" evidence="2">
    <location>
        <begin position="602"/>
        <end position="617"/>
    </location>
</feature>
<dbReference type="PANTHER" id="PTHR48014">
    <property type="entry name" value="SERINE/THREONINE-PROTEIN KINASE FRAY2"/>
    <property type="match status" value="1"/>
</dbReference>
<gene>
    <name evidence="4" type="ORF">FOMPIDRAFT_1157592</name>
</gene>
<feature type="region of interest" description="Disordered" evidence="2">
    <location>
        <begin position="205"/>
        <end position="250"/>
    </location>
</feature>
<dbReference type="GO" id="GO:0004672">
    <property type="term" value="F:protein kinase activity"/>
    <property type="evidence" value="ECO:0007669"/>
    <property type="project" value="InterPro"/>
</dbReference>
<dbReference type="PROSITE" id="PS50011">
    <property type="entry name" value="PROTEIN_KINASE_DOM"/>
    <property type="match status" value="1"/>
</dbReference>
<dbReference type="InterPro" id="IPR008271">
    <property type="entry name" value="Ser/Thr_kinase_AS"/>
</dbReference>
<evidence type="ECO:0000259" key="3">
    <source>
        <dbReference type="PROSITE" id="PS50011"/>
    </source>
</evidence>
<dbReference type="Proteomes" id="UP000015241">
    <property type="component" value="Unassembled WGS sequence"/>
</dbReference>
<dbReference type="SMART" id="SM00220">
    <property type="entry name" value="S_TKc"/>
    <property type="match status" value="1"/>
</dbReference>
<accession>S8EH02</accession>
<reference evidence="4 5" key="1">
    <citation type="journal article" date="2012" name="Science">
        <title>The Paleozoic origin of enzymatic lignin decomposition reconstructed from 31 fungal genomes.</title>
        <authorList>
            <person name="Floudas D."/>
            <person name="Binder M."/>
            <person name="Riley R."/>
            <person name="Barry K."/>
            <person name="Blanchette R.A."/>
            <person name="Henrissat B."/>
            <person name="Martinez A.T."/>
            <person name="Otillar R."/>
            <person name="Spatafora J.W."/>
            <person name="Yadav J.S."/>
            <person name="Aerts A."/>
            <person name="Benoit I."/>
            <person name="Boyd A."/>
            <person name="Carlson A."/>
            <person name="Copeland A."/>
            <person name="Coutinho P.M."/>
            <person name="de Vries R.P."/>
            <person name="Ferreira P."/>
            <person name="Findley K."/>
            <person name="Foster B."/>
            <person name="Gaskell J."/>
            <person name="Glotzer D."/>
            <person name="Gorecki P."/>
            <person name="Heitman J."/>
            <person name="Hesse C."/>
            <person name="Hori C."/>
            <person name="Igarashi K."/>
            <person name="Jurgens J.A."/>
            <person name="Kallen N."/>
            <person name="Kersten P."/>
            <person name="Kohler A."/>
            <person name="Kuees U."/>
            <person name="Kumar T.K.A."/>
            <person name="Kuo A."/>
            <person name="LaButti K."/>
            <person name="Larrondo L.F."/>
            <person name="Lindquist E."/>
            <person name="Ling A."/>
            <person name="Lombard V."/>
            <person name="Lucas S."/>
            <person name="Lundell T."/>
            <person name="Martin R."/>
            <person name="McLaughlin D.J."/>
            <person name="Morgenstern I."/>
            <person name="Morin E."/>
            <person name="Murat C."/>
            <person name="Nagy L.G."/>
            <person name="Nolan M."/>
            <person name="Ohm R.A."/>
            <person name="Patyshakuliyeva A."/>
            <person name="Rokas A."/>
            <person name="Ruiz-Duenas F.J."/>
            <person name="Sabat G."/>
            <person name="Salamov A."/>
            <person name="Samejima M."/>
            <person name="Schmutz J."/>
            <person name="Slot J.C."/>
            <person name="St John F."/>
            <person name="Stenlid J."/>
            <person name="Sun H."/>
            <person name="Sun S."/>
            <person name="Syed K."/>
            <person name="Tsang A."/>
            <person name="Wiebenga A."/>
            <person name="Young D."/>
            <person name="Pisabarro A."/>
            <person name="Eastwood D.C."/>
            <person name="Martin F."/>
            <person name="Cullen D."/>
            <person name="Grigoriev I.V."/>
            <person name="Hibbett D.S."/>
        </authorList>
    </citation>
    <scope>NUCLEOTIDE SEQUENCE</scope>
    <source>
        <strain evidence="5">FP-58527</strain>
    </source>
</reference>
<dbReference type="HOGENOM" id="CLU_000288_2_9_1"/>
<evidence type="ECO:0000256" key="1">
    <source>
        <dbReference type="ARBA" id="ARBA00008874"/>
    </source>
</evidence>
<feature type="region of interest" description="Disordered" evidence="2">
    <location>
        <begin position="452"/>
        <end position="473"/>
    </location>
</feature>
<feature type="domain" description="Protein kinase" evidence="3">
    <location>
        <begin position="33"/>
        <end position="354"/>
    </location>
</feature>
<dbReference type="GO" id="GO:0043539">
    <property type="term" value="F:protein serine/threonine kinase activator activity"/>
    <property type="evidence" value="ECO:0007669"/>
    <property type="project" value="InterPro"/>
</dbReference>
<dbReference type="InParanoid" id="S8EH02"/>
<feature type="compositionally biased region" description="Low complexity" evidence="2">
    <location>
        <begin position="533"/>
        <end position="552"/>
    </location>
</feature>
<keyword evidence="5" id="KW-1185">Reference proteome</keyword>
<comment type="similarity">
    <text evidence="1">Belongs to the protein kinase superfamily. STE Ser/Thr protein kinase family. STE20 subfamily.</text>
</comment>
<dbReference type="GO" id="GO:0005524">
    <property type="term" value="F:ATP binding"/>
    <property type="evidence" value="ECO:0007669"/>
    <property type="project" value="InterPro"/>
</dbReference>
<dbReference type="PROSITE" id="PS00108">
    <property type="entry name" value="PROTEIN_KINASE_ST"/>
    <property type="match status" value="1"/>
</dbReference>
<feature type="region of interest" description="Disordered" evidence="2">
    <location>
        <begin position="494"/>
        <end position="659"/>
    </location>
</feature>
<dbReference type="Gene3D" id="3.30.200.20">
    <property type="entry name" value="Phosphorylase Kinase, domain 1"/>
    <property type="match status" value="1"/>
</dbReference>
<dbReference type="SUPFAM" id="SSF56112">
    <property type="entry name" value="Protein kinase-like (PK-like)"/>
    <property type="match status" value="1"/>
</dbReference>
<dbReference type="AlphaFoldDB" id="S8EH02"/>
<feature type="compositionally biased region" description="Basic residues" evidence="2">
    <location>
        <begin position="458"/>
        <end position="467"/>
    </location>
</feature>
<dbReference type="eggNOG" id="KOG0582">
    <property type="taxonomic scope" value="Eukaryota"/>
</dbReference>
<evidence type="ECO:0000313" key="4">
    <source>
        <dbReference type="EMBL" id="EPT04402.1"/>
    </source>
</evidence>
<dbReference type="InterPro" id="IPR047173">
    <property type="entry name" value="STRAD_A/B-like"/>
</dbReference>
<dbReference type="InterPro" id="IPR011009">
    <property type="entry name" value="Kinase-like_dom_sf"/>
</dbReference>
<dbReference type="PANTHER" id="PTHR48014:SF7">
    <property type="entry name" value="SERINE_THREONINE-PROTEIN KINASE BLUS1"/>
    <property type="match status" value="1"/>
</dbReference>
<evidence type="ECO:0000256" key="2">
    <source>
        <dbReference type="SAM" id="MobiDB-lite"/>
    </source>
</evidence>
<name>S8EH02_FOMSC</name>
<proteinExistence type="inferred from homology"/>